<dbReference type="InterPro" id="IPR012944">
    <property type="entry name" value="SusD_RagB_dom"/>
</dbReference>
<dbReference type="Proteomes" id="UP001300692">
    <property type="component" value="Unassembled WGS sequence"/>
</dbReference>
<dbReference type="Pfam" id="PF07980">
    <property type="entry name" value="SusD_RagB"/>
    <property type="match status" value="1"/>
</dbReference>
<keyword evidence="5" id="KW-0998">Cell outer membrane</keyword>
<evidence type="ECO:0000256" key="1">
    <source>
        <dbReference type="ARBA" id="ARBA00004442"/>
    </source>
</evidence>
<organism evidence="8 9">
    <name type="scientific">Reichenbachiella ulvae</name>
    <dbReference type="NCBI Taxonomy" id="2980104"/>
    <lineage>
        <taxon>Bacteria</taxon>
        <taxon>Pseudomonadati</taxon>
        <taxon>Bacteroidota</taxon>
        <taxon>Cytophagia</taxon>
        <taxon>Cytophagales</taxon>
        <taxon>Reichenbachiellaceae</taxon>
        <taxon>Reichenbachiella</taxon>
    </lineage>
</organism>
<comment type="subcellular location">
    <subcellularLocation>
        <location evidence="1">Cell outer membrane</location>
    </subcellularLocation>
</comment>
<dbReference type="SUPFAM" id="SSF48452">
    <property type="entry name" value="TPR-like"/>
    <property type="match status" value="1"/>
</dbReference>
<proteinExistence type="inferred from homology"/>
<dbReference type="Pfam" id="PF14322">
    <property type="entry name" value="SusD-like_3"/>
    <property type="match status" value="1"/>
</dbReference>
<evidence type="ECO:0000256" key="5">
    <source>
        <dbReference type="ARBA" id="ARBA00023237"/>
    </source>
</evidence>
<feature type="domain" description="SusD-like N-terminal" evidence="7">
    <location>
        <begin position="22"/>
        <end position="237"/>
    </location>
</feature>
<dbReference type="RefSeq" id="WP_264140192.1">
    <property type="nucleotide sequence ID" value="NZ_JAOYOD010000001.1"/>
</dbReference>
<keyword evidence="4" id="KW-0472">Membrane</keyword>
<keyword evidence="3" id="KW-0732">Signal</keyword>
<evidence type="ECO:0000259" key="6">
    <source>
        <dbReference type="Pfam" id="PF07980"/>
    </source>
</evidence>
<comment type="similarity">
    <text evidence="2">Belongs to the SusD family.</text>
</comment>
<evidence type="ECO:0000313" key="8">
    <source>
        <dbReference type="EMBL" id="MCV9389269.1"/>
    </source>
</evidence>
<evidence type="ECO:0000313" key="9">
    <source>
        <dbReference type="Proteomes" id="UP001300692"/>
    </source>
</evidence>
<evidence type="ECO:0000259" key="7">
    <source>
        <dbReference type="Pfam" id="PF14322"/>
    </source>
</evidence>
<evidence type="ECO:0000256" key="3">
    <source>
        <dbReference type="ARBA" id="ARBA00022729"/>
    </source>
</evidence>
<accession>A0ABT3D0I3</accession>
<dbReference type="Gene3D" id="1.25.40.390">
    <property type="match status" value="1"/>
</dbReference>
<dbReference type="EMBL" id="JAOYOD010000001">
    <property type="protein sequence ID" value="MCV9389269.1"/>
    <property type="molecule type" value="Genomic_DNA"/>
</dbReference>
<evidence type="ECO:0000256" key="2">
    <source>
        <dbReference type="ARBA" id="ARBA00006275"/>
    </source>
</evidence>
<keyword evidence="9" id="KW-1185">Reference proteome</keyword>
<sequence length="589" mass="66839">MKNINKYIAMLGMLFLISSCEEYLEVPPASQITEEEVFTSYVTFQGFLDQDYRYLVDNNKAKITCGIQLAGETIAVQGWNTSQAASTGNYWNLINGRSPFNDYGNGDGKTGWWTAGWEAIRIANHAIEKIDLFQGSEEDRALLLGQAYFFRAIFHFEIMRAFGTIPYVDEILVDNFELPRHWTDEETGKKDCQAVAEAIVRDFEMAASLLPDVWENYAKDAGRATKGAALALKARTLLYAGSPLFNEFSGNSATFDTEYMTRAAEAAAEVLKLADRGVYDLVDFADYQDMFARKDGTRPITSESIFQKTDNSMGSGEVNVFLGRLFMPNNNLLGGNGITEAVTQNYVDLFEMADGTLYKDHFNTDASVASPYDNDVANRWDNRDPRFRKAIYVDGDNCGYTDQTLMNLYVGGNMNNANTLSPYIVHKYWPIGVNKVDGDWDQFTYNTPNIRLADVYLIYAEALFEATGNQDASSSNYGMTAAEAVDEVRTRAGMPTTANTTAYGGDFRKLVRNERHVELCFEGSYWYDLRRWKVKPDETLYRLDYDQAYSYATRTAIQPFIFTDRNWWLPFPRELTLTYEGFEQNPGWE</sequence>
<feature type="domain" description="RagB/SusD" evidence="6">
    <location>
        <begin position="303"/>
        <end position="588"/>
    </location>
</feature>
<dbReference type="PROSITE" id="PS51257">
    <property type="entry name" value="PROKAR_LIPOPROTEIN"/>
    <property type="match status" value="1"/>
</dbReference>
<evidence type="ECO:0000256" key="4">
    <source>
        <dbReference type="ARBA" id="ARBA00023136"/>
    </source>
</evidence>
<comment type="caution">
    <text evidence="8">The sequence shown here is derived from an EMBL/GenBank/DDBJ whole genome shotgun (WGS) entry which is preliminary data.</text>
</comment>
<reference evidence="8 9" key="1">
    <citation type="submission" date="2022-10" db="EMBL/GenBank/DDBJ databases">
        <title>Comparative genomics and taxonomic characterization of three novel marine species of genus Reichenbachiella exhibiting antioxidant and polysaccharide degradation activities.</title>
        <authorList>
            <person name="Muhammad N."/>
            <person name="Lee Y.-J."/>
            <person name="Ko J."/>
            <person name="Kim S.-G."/>
        </authorList>
    </citation>
    <scope>NUCLEOTIDE SEQUENCE [LARGE SCALE GENOMIC DNA]</scope>
    <source>
        <strain evidence="8 9">ABR2-5</strain>
    </source>
</reference>
<protein>
    <submittedName>
        <fullName evidence="8">RagB/SusD family nutrient uptake outer membrane protein</fullName>
    </submittedName>
</protein>
<dbReference type="InterPro" id="IPR011990">
    <property type="entry name" value="TPR-like_helical_dom_sf"/>
</dbReference>
<dbReference type="InterPro" id="IPR033985">
    <property type="entry name" value="SusD-like_N"/>
</dbReference>
<gene>
    <name evidence="8" type="ORF">N7U62_21570</name>
</gene>
<name>A0ABT3D0I3_9BACT</name>